<dbReference type="Proteomes" id="UP000251571">
    <property type="component" value="Unassembled WGS sequence"/>
</dbReference>
<evidence type="ECO:0000313" key="7">
    <source>
        <dbReference type="Proteomes" id="UP000251571"/>
    </source>
</evidence>
<dbReference type="EMBL" id="QGDJ01000007">
    <property type="protein sequence ID" value="PWJ16925.1"/>
    <property type="molecule type" value="Genomic_DNA"/>
</dbReference>
<dbReference type="InterPro" id="IPR025232">
    <property type="entry name" value="DUF4174"/>
</dbReference>
<evidence type="ECO:0000313" key="5">
    <source>
        <dbReference type="EMBL" id="SSA48134.1"/>
    </source>
</evidence>
<dbReference type="Pfam" id="PF13778">
    <property type="entry name" value="DUF4174"/>
    <property type="match status" value="1"/>
</dbReference>
<keyword evidence="6" id="KW-1185">Reference proteome</keyword>
<gene>
    <name evidence="4" type="ORF">BCF38_10737</name>
    <name evidence="5" type="ORF">SAMN05421539_10737</name>
</gene>
<evidence type="ECO:0000313" key="4">
    <source>
        <dbReference type="EMBL" id="PWJ16925.1"/>
    </source>
</evidence>
<protein>
    <submittedName>
        <fullName evidence="4">Uncharacterized protein DUF4174</fullName>
    </submittedName>
</protein>
<evidence type="ECO:0000256" key="1">
    <source>
        <dbReference type="ARBA" id="ARBA00022729"/>
    </source>
</evidence>
<dbReference type="Proteomes" id="UP000245839">
    <property type="component" value="Unassembled WGS sequence"/>
</dbReference>
<sequence length="160" mass="17883">MTDMLKATALLATLSLTALPALAQDTDSLEAAWLADPTRVFNAQEVDLDALQWIARPLVVFANSPRDPAFIQQMEEIAGEFDQLVERDVIVIVDTDPAGDSALRERLRPRGFMLTLIGKDGQVKLRKPLPWSVREISRSIDKMPMRQREQAEGRDGRIDG</sequence>
<evidence type="ECO:0000259" key="3">
    <source>
        <dbReference type="Pfam" id="PF13778"/>
    </source>
</evidence>
<proteinExistence type="predicted"/>
<dbReference type="RefSeq" id="WP_245947563.1">
    <property type="nucleotide sequence ID" value="NZ_QGDJ01000007.1"/>
</dbReference>
<keyword evidence="1 2" id="KW-0732">Signal</keyword>
<reference evidence="4 6" key="2">
    <citation type="submission" date="2018-03" db="EMBL/GenBank/DDBJ databases">
        <title>Genomic Encyclopedia of Archaeal and Bacterial Type Strains, Phase II (KMG-II): from individual species to whole genera.</title>
        <authorList>
            <person name="Goeker M."/>
        </authorList>
    </citation>
    <scope>NUCLEOTIDE SEQUENCE [LARGE SCALE GENOMIC DNA]</scope>
    <source>
        <strain evidence="4 6">DSM 25227</strain>
    </source>
</reference>
<accession>A0A2Y9AUR9</accession>
<dbReference type="EMBL" id="UETC01000007">
    <property type="protein sequence ID" value="SSA48134.1"/>
    <property type="molecule type" value="Genomic_DNA"/>
</dbReference>
<feature type="signal peptide" evidence="2">
    <location>
        <begin position="1"/>
        <end position="23"/>
    </location>
</feature>
<name>A0A2Y9AUR9_9RHOB</name>
<feature type="chain" id="PRO_5033776243" evidence="2">
    <location>
        <begin position="24"/>
        <end position="160"/>
    </location>
</feature>
<feature type="domain" description="DUF4174" evidence="3">
    <location>
        <begin position="48"/>
        <end position="149"/>
    </location>
</feature>
<reference evidence="5 7" key="1">
    <citation type="submission" date="2016-10" db="EMBL/GenBank/DDBJ databases">
        <authorList>
            <person name="Cai Z."/>
        </authorList>
    </citation>
    <scope>NUCLEOTIDE SEQUENCE [LARGE SCALE GENOMIC DNA]</scope>
    <source>
        <strain evidence="5 7">DSM 25227</strain>
    </source>
</reference>
<dbReference type="AlphaFoldDB" id="A0A2Y9AUR9"/>
<evidence type="ECO:0000256" key="2">
    <source>
        <dbReference type="SAM" id="SignalP"/>
    </source>
</evidence>
<organism evidence="5 7">
    <name type="scientific">Jannaschia seohaensis</name>
    <dbReference type="NCBI Taxonomy" id="475081"/>
    <lineage>
        <taxon>Bacteria</taxon>
        <taxon>Pseudomonadati</taxon>
        <taxon>Pseudomonadota</taxon>
        <taxon>Alphaproteobacteria</taxon>
        <taxon>Rhodobacterales</taxon>
        <taxon>Roseobacteraceae</taxon>
        <taxon>Jannaschia</taxon>
    </lineage>
</organism>
<evidence type="ECO:0000313" key="6">
    <source>
        <dbReference type="Proteomes" id="UP000245839"/>
    </source>
</evidence>